<dbReference type="AlphaFoldDB" id="A0A1H1WB98"/>
<dbReference type="SUPFAM" id="SSF46785">
    <property type="entry name" value="Winged helix' DNA-binding domain"/>
    <property type="match status" value="1"/>
</dbReference>
<evidence type="ECO:0000256" key="5">
    <source>
        <dbReference type="ARBA" id="ARBA00023163"/>
    </source>
</evidence>
<reference evidence="8" key="1">
    <citation type="submission" date="2016-10" db="EMBL/GenBank/DDBJ databases">
        <authorList>
            <person name="Varghese N."/>
            <person name="Submissions S."/>
        </authorList>
    </citation>
    <scope>NUCLEOTIDE SEQUENCE [LARGE SCALE GENOMIC DNA]</scope>
    <source>
        <strain evidence="8">GAS369</strain>
    </source>
</reference>
<evidence type="ECO:0000313" key="7">
    <source>
        <dbReference type="EMBL" id="SDS93409.1"/>
    </source>
</evidence>
<dbReference type="SUPFAM" id="SSF53850">
    <property type="entry name" value="Periplasmic binding protein-like II"/>
    <property type="match status" value="1"/>
</dbReference>
<dbReference type="CDD" id="cd00090">
    <property type="entry name" value="HTH_ARSR"/>
    <property type="match status" value="1"/>
</dbReference>
<dbReference type="InterPro" id="IPR036388">
    <property type="entry name" value="WH-like_DNA-bd_sf"/>
</dbReference>
<evidence type="ECO:0000256" key="4">
    <source>
        <dbReference type="ARBA" id="ARBA00023125"/>
    </source>
</evidence>
<evidence type="ECO:0000256" key="2">
    <source>
        <dbReference type="ARBA" id="ARBA00009437"/>
    </source>
</evidence>
<dbReference type="InterPro" id="IPR036390">
    <property type="entry name" value="WH_DNA-bd_sf"/>
</dbReference>
<dbReference type="Gene3D" id="3.40.190.10">
    <property type="entry name" value="Periplasmic binding protein-like II"/>
    <property type="match status" value="2"/>
</dbReference>
<keyword evidence="8" id="KW-1185">Reference proteome</keyword>
<dbReference type="Gene3D" id="1.10.10.10">
    <property type="entry name" value="Winged helix-like DNA-binding domain superfamily/Winged helix DNA-binding domain"/>
    <property type="match status" value="1"/>
</dbReference>
<gene>
    <name evidence="7" type="ORF">SAMN05444158_3736</name>
</gene>
<dbReference type="Pfam" id="PF00126">
    <property type="entry name" value="HTH_1"/>
    <property type="match status" value="1"/>
</dbReference>
<dbReference type="Pfam" id="PF03466">
    <property type="entry name" value="LysR_substrate"/>
    <property type="match status" value="1"/>
</dbReference>
<dbReference type="InterPro" id="IPR000847">
    <property type="entry name" value="LysR_HTH_N"/>
</dbReference>
<dbReference type="RefSeq" id="WP_167558777.1">
    <property type="nucleotide sequence ID" value="NZ_LT629750.1"/>
</dbReference>
<proteinExistence type="inferred from homology"/>
<dbReference type="GO" id="GO:0003700">
    <property type="term" value="F:DNA-binding transcription factor activity"/>
    <property type="evidence" value="ECO:0007669"/>
    <property type="project" value="InterPro"/>
</dbReference>
<dbReference type="InterPro" id="IPR005119">
    <property type="entry name" value="LysR_subst-bd"/>
</dbReference>
<comment type="similarity">
    <text evidence="2">Belongs to the LysR transcriptional regulatory family.</text>
</comment>
<dbReference type="PANTHER" id="PTHR30537:SF5">
    <property type="entry name" value="HTH-TYPE TRANSCRIPTIONAL ACTIVATOR TTDR-RELATED"/>
    <property type="match status" value="1"/>
</dbReference>
<keyword evidence="4" id="KW-0238">DNA-binding</keyword>
<evidence type="ECO:0000256" key="3">
    <source>
        <dbReference type="ARBA" id="ARBA00023015"/>
    </source>
</evidence>
<dbReference type="CDD" id="cd08432">
    <property type="entry name" value="PBP2_GcdR_TrpI_HvrB_AmpR_like"/>
    <property type="match status" value="1"/>
</dbReference>
<dbReference type="EMBL" id="LT629750">
    <property type="protein sequence ID" value="SDS93409.1"/>
    <property type="molecule type" value="Genomic_DNA"/>
</dbReference>
<dbReference type="InterPro" id="IPR011991">
    <property type="entry name" value="ArsR-like_HTH"/>
</dbReference>
<dbReference type="PROSITE" id="PS50931">
    <property type="entry name" value="HTH_LYSR"/>
    <property type="match status" value="1"/>
</dbReference>
<keyword evidence="5" id="KW-0804">Transcription</keyword>
<dbReference type="PANTHER" id="PTHR30537">
    <property type="entry name" value="HTH-TYPE TRANSCRIPTIONAL REGULATOR"/>
    <property type="match status" value="1"/>
</dbReference>
<accession>A0A1H1WB98</accession>
<dbReference type="GO" id="GO:0003677">
    <property type="term" value="F:DNA binding"/>
    <property type="evidence" value="ECO:0007669"/>
    <property type="project" value="UniProtKB-KW"/>
</dbReference>
<dbReference type="Proteomes" id="UP000243904">
    <property type="component" value="Chromosome I"/>
</dbReference>
<name>A0A1H1WB98_9BRAD</name>
<keyword evidence="3" id="KW-0805">Transcription regulation</keyword>
<sequence length="297" mass="32828">MGRSAQPSARALSALSLFATCGTLTEAAEHLGVTRSALSHRIAALEKQLGVALVRKAGRRIALTEDGERLLASVGDALDRIETAVQPFRRDRGQIRLSTVATFASHWLIPRIPIFQAQHPQIEVAIFTTTRPVDLKKEEMDCAIRHGRGAWKGLASTLLFEETLMPVASPDVADRLSSNAKQGWSGAPLIRARSRFMDWSSWQKHDRAFAGRRIKWLTVETRAQALDAAMAGAGVALMDMAYIATPVTEGRLKTLAECPLQLQTGYYFVHLPNARNLHLLTLLRDWAVEAARPFRTE</sequence>
<comment type="function">
    <text evidence="1">NodD regulates the expression of the nodABCFE genes which encode other nodulation proteins. NodD is also a negative regulator of its own expression. Binds flavonoids as inducers.</text>
</comment>
<organism evidence="7 8">
    <name type="scientific">Bradyrhizobium canariense</name>
    <dbReference type="NCBI Taxonomy" id="255045"/>
    <lineage>
        <taxon>Bacteria</taxon>
        <taxon>Pseudomonadati</taxon>
        <taxon>Pseudomonadota</taxon>
        <taxon>Alphaproteobacteria</taxon>
        <taxon>Hyphomicrobiales</taxon>
        <taxon>Nitrobacteraceae</taxon>
        <taxon>Bradyrhizobium</taxon>
    </lineage>
</organism>
<evidence type="ECO:0000313" key="8">
    <source>
        <dbReference type="Proteomes" id="UP000243904"/>
    </source>
</evidence>
<protein>
    <submittedName>
        <fullName evidence="7">LysR family transcriptional regulator, regulator of gene expression of beta-lactamase</fullName>
    </submittedName>
</protein>
<dbReference type="PRINTS" id="PR00039">
    <property type="entry name" value="HTHLYSR"/>
</dbReference>
<evidence type="ECO:0000259" key="6">
    <source>
        <dbReference type="PROSITE" id="PS50931"/>
    </source>
</evidence>
<feature type="domain" description="HTH lysR-type" evidence="6">
    <location>
        <begin position="7"/>
        <end position="64"/>
    </location>
</feature>
<dbReference type="InterPro" id="IPR058163">
    <property type="entry name" value="LysR-type_TF_proteobact-type"/>
</dbReference>
<evidence type="ECO:0000256" key="1">
    <source>
        <dbReference type="ARBA" id="ARBA00003502"/>
    </source>
</evidence>